<evidence type="ECO:0000256" key="3">
    <source>
        <dbReference type="ARBA" id="ARBA00023163"/>
    </source>
</evidence>
<name>A0A0M2K692_9MYCO</name>
<dbReference type="PANTHER" id="PTHR30204:SF94">
    <property type="entry name" value="HEAVY METAL-DEPENDENT TRANSCRIPTIONAL REGULATOR HI_0293-RELATED"/>
    <property type="match status" value="1"/>
</dbReference>
<dbReference type="PROSITE" id="PS00552">
    <property type="entry name" value="HTH_MERR_1"/>
    <property type="match status" value="1"/>
</dbReference>
<dbReference type="Proteomes" id="UP000034150">
    <property type="component" value="Unassembled WGS sequence"/>
</dbReference>
<dbReference type="InterPro" id="IPR000551">
    <property type="entry name" value="MerR-type_HTH_dom"/>
</dbReference>
<dbReference type="InterPro" id="IPR009061">
    <property type="entry name" value="DNA-bd_dom_put_sf"/>
</dbReference>
<accession>A0A0M2K692</accession>
<dbReference type="InterPro" id="IPR015358">
    <property type="entry name" value="Tscrpt_reg_MerR_DNA-bd"/>
</dbReference>
<evidence type="ECO:0000256" key="1">
    <source>
        <dbReference type="ARBA" id="ARBA00023015"/>
    </source>
</evidence>
<dbReference type="AlphaFoldDB" id="A0A0M2K692"/>
<dbReference type="GO" id="GO:0003677">
    <property type="term" value="F:DNA binding"/>
    <property type="evidence" value="ECO:0007669"/>
    <property type="project" value="UniProtKB-KW"/>
</dbReference>
<dbReference type="Gene3D" id="1.10.1660.10">
    <property type="match status" value="1"/>
</dbReference>
<dbReference type="PANTHER" id="PTHR30204">
    <property type="entry name" value="REDOX-CYCLING DRUG-SENSING TRANSCRIPTIONAL ACTIVATOR SOXR"/>
    <property type="match status" value="1"/>
</dbReference>
<keyword evidence="6" id="KW-1185">Reference proteome</keyword>
<evidence type="ECO:0000313" key="6">
    <source>
        <dbReference type="Proteomes" id="UP000034150"/>
    </source>
</evidence>
<dbReference type="InterPro" id="IPR047057">
    <property type="entry name" value="MerR_fam"/>
</dbReference>
<dbReference type="EMBL" id="LAUZ02000028">
    <property type="protein sequence ID" value="KKF02745.1"/>
    <property type="molecule type" value="Genomic_DNA"/>
</dbReference>
<gene>
    <name evidence="5" type="ORF">WN67_06505</name>
</gene>
<proteinExistence type="predicted"/>
<dbReference type="SMART" id="SM00422">
    <property type="entry name" value="HTH_MERR"/>
    <property type="match status" value="1"/>
</dbReference>
<keyword evidence="3" id="KW-0804">Transcription</keyword>
<dbReference type="OrthoDB" id="9802039at2"/>
<evidence type="ECO:0000259" key="4">
    <source>
        <dbReference type="PROSITE" id="PS50937"/>
    </source>
</evidence>
<dbReference type="RefSeq" id="WP_014805442.1">
    <property type="nucleotide sequence ID" value="NZ_LAUZ02000028.1"/>
</dbReference>
<dbReference type="PRINTS" id="PR00040">
    <property type="entry name" value="HTHMERR"/>
</dbReference>
<dbReference type="GO" id="GO:0003700">
    <property type="term" value="F:DNA-binding transcription factor activity"/>
    <property type="evidence" value="ECO:0007669"/>
    <property type="project" value="InterPro"/>
</dbReference>
<dbReference type="Pfam" id="PF00376">
    <property type="entry name" value="MerR"/>
    <property type="match status" value="1"/>
</dbReference>
<dbReference type="PROSITE" id="PS50937">
    <property type="entry name" value="HTH_MERR_2"/>
    <property type="match status" value="1"/>
</dbReference>
<reference evidence="5 6" key="1">
    <citation type="journal article" date="2015" name="Genome Announc.">
        <title>Draft Genome Sequence of Mycobacterium obuense Strain UC1, Isolated from Patient Sputum.</title>
        <authorList>
            <person name="Greninger A.L."/>
            <person name="Cunningham G."/>
            <person name="Hsu E.D."/>
            <person name="Yu J.M."/>
            <person name="Chiu C.Y."/>
            <person name="Miller S."/>
        </authorList>
    </citation>
    <scope>NUCLEOTIDE SEQUENCE [LARGE SCALE GENOMIC DNA]</scope>
    <source>
        <strain evidence="5 6">UC1</strain>
    </source>
</reference>
<evidence type="ECO:0000256" key="2">
    <source>
        <dbReference type="ARBA" id="ARBA00023125"/>
    </source>
</evidence>
<protein>
    <submittedName>
        <fullName evidence="5">MerR family transcriptional regulator</fullName>
    </submittedName>
</protein>
<feature type="domain" description="HTH merR-type" evidence="4">
    <location>
        <begin position="4"/>
        <end position="73"/>
    </location>
</feature>
<dbReference type="CDD" id="cd04770">
    <property type="entry name" value="HTH_HMRTR"/>
    <property type="match status" value="1"/>
</dbReference>
<comment type="caution">
    <text evidence="5">The sequence shown here is derived from an EMBL/GenBank/DDBJ whole genome shotgun (WGS) entry which is preliminary data.</text>
</comment>
<dbReference type="SUPFAM" id="SSF46955">
    <property type="entry name" value="Putative DNA-binding domain"/>
    <property type="match status" value="1"/>
</dbReference>
<keyword evidence="1" id="KW-0805">Transcription regulation</keyword>
<keyword evidence="2" id="KW-0238">DNA-binding</keyword>
<dbReference type="PATRIC" id="fig|1807.13.peg.2773"/>
<sequence length="135" mass="14675">MAQAMTVGRAAQAAGLTRKAVRLYEERGLLPPAQRTAAGYRLYNQDDVDTLTFIRRARALDLPLDDIGTILTLRRAGPTPCGAVRDLLDARIAEIDNTITELLALRASLTASRDTAVAADTESEPNRSICPIIER</sequence>
<organism evidence="5 6">
    <name type="scientific">Mycolicibacterium obuense</name>
    <dbReference type="NCBI Taxonomy" id="1807"/>
    <lineage>
        <taxon>Bacteria</taxon>
        <taxon>Bacillati</taxon>
        <taxon>Actinomycetota</taxon>
        <taxon>Actinomycetes</taxon>
        <taxon>Mycobacteriales</taxon>
        <taxon>Mycobacteriaceae</taxon>
        <taxon>Mycolicibacterium</taxon>
    </lineage>
</organism>
<evidence type="ECO:0000313" key="5">
    <source>
        <dbReference type="EMBL" id="KKF02745.1"/>
    </source>
</evidence>
<dbReference type="Pfam" id="PF09278">
    <property type="entry name" value="MerR-DNA-bind"/>
    <property type="match status" value="1"/>
</dbReference>